<comment type="caution">
    <text evidence="3">The sequence shown here is derived from an EMBL/GenBank/DDBJ whole genome shotgun (WGS) entry which is preliminary data.</text>
</comment>
<dbReference type="Gene3D" id="3.30.2310.20">
    <property type="entry name" value="RelE-like"/>
    <property type="match status" value="1"/>
</dbReference>
<name>A0A085WKF0_9BACT</name>
<keyword evidence="4" id="KW-1185">Reference proteome</keyword>
<reference evidence="3 4" key="1">
    <citation type="submission" date="2014-04" db="EMBL/GenBank/DDBJ databases">
        <title>Genome assembly of Hyalangium minutum DSM 14724.</title>
        <authorList>
            <person name="Sharma G."/>
            <person name="Subramanian S."/>
        </authorList>
    </citation>
    <scope>NUCLEOTIDE SEQUENCE [LARGE SCALE GENOMIC DNA]</scope>
    <source>
        <strain evidence="3 4">DSM 14724</strain>
    </source>
</reference>
<protein>
    <recommendedName>
        <fullName evidence="5">Death on curing protein, Doc toxin</fullName>
    </recommendedName>
</protein>
<dbReference type="Pfam" id="PF05016">
    <property type="entry name" value="ParE_toxin"/>
    <property type="match status" value="1"/>
</dbReference>
<dbReference type="EMBL" id="JMCB01000006">
    <property type="protein sequence ID" value="KFE68163.1"/>
    <property type="molecule type" value="Genomic_DNA"/>
</dbReference>
<accession>A0A085WKF0</accession>
<dbReference type="AlphaFoldDB" id="A0A085WKF0"/>
<gene>
    <name evidence="3" type="ORF">DB31_7400</name>
</gene>
<dbReference type="InterPro" id="IPR035093">
    <property type="entry name" value="RelE/ParE_toxin_dom_sf"/>
</dbReference>
<sequence length="68" mass="7523">MEELSAAVETVAASPGAGAPYRRTSLSGMRRVLLPRTRYHLYYTVDETEGVVRVHALWHTARGQGPLL</sequence>
<keyword evidence="1" id="KW-1277">Toxin-antitoxin system</keyword>
<evidence type="ECO:0000256" key="2">
    <source>
        <dbReference type="SAM" id="MobiDB-lite"/>
    </source>
</evidence>
<organism evidence="3 4">
    <name type="scientific">Hyalangium minutum</name>
    <dbReference type="NCBI Taxonomy" id="394096"/>
    <lineage>
        <taxon>Bacteria</taxon>
        <taxon>Pseudomonadati</taxon>
        <taxon>Myxococcota</taxon>
        <taxon>Myxococcia</taxon>
        <taxon>Myxococcales</taxon>
        <taxon>Cystobacterineae</taxon>
        <taxon>Archangiaceae</taxon>
        <taxon>Hyalangium</taxon>
    </lineage>
</organism>
<evidence type="ECO:0000313" key="3">
    <source>
        <dbReference type="EMBL" id="KFE68163.1"/>
    </source>
</evidence>
<evidence type="ECO:0000313" key="4">
    <source>
        <dbReference type="Proteomes" id="UP000028725"/>
    </source>
</evidence>
<proteinExistence type="predicted"/>
<dbReference type="InterPro" id="IPR007712">
    <property type="entry name" value="RelE/ParE_toxin"/>
</dbReference>
<feature type="region of interest" description="Disordered" evidence="2">
    <location>
        <begin position="1"/>
        <end position="21"/>
    </location>
</feature>
<evidence type="ECO:0000256" key="1">
    <source>
        <dbReference type="ARBA" id="ARBA00022649"/>
    </source>
</evidence>
<evidence type="ECO:0008006" key="5">
    <source>
        <dbReference type="Google" id="ProtNLM"/>
    </source>
</evidence>
<dbReference type="Proteomes" id="UP000028725">
    <property type="component" value="Unassembled WGS sequence"/>
</dbReference>